<dbReference type="GO" id="GO:0008887">
    <property type="term" value="F:glycerate kinase activity"/>
    <property type="evidence" value="ECO:0007669"/>
    <property type="project" value="InterPro"/>
</dbReference>
<dbReference type="RefSeq" id="WP_141465397.1">
    <property type="nucleotide sequence ID" value="NZ_RBZW01000042.1"/>
</dbReference>
<dbReference type="OrthoDB" id="10741at2157"/>
<dbReference type="InterPro" id="IPR007835">
    <property type="entry name" value="MOFRL"/>
</dbReference>
<dbReference type="SUPFAM" id="SSF82544">
    <property type="entry name" value="GckA/TtuD-like"/>
    <property type="match status" value="1"/>
</dbReference>
<evidence type="ECO:0000313" key="4">
    <source>
        <dbReference type="Proteomes" id="UP000318864"/>
    </source>
</evidence>
<dbReference type="Gene3D" id="3.40.1480.10">
    <property type="entry name" value="MOFRL domain"/>
    <property type="match status" value="1"/>
</dbReference>
<dbReference type="AlphaFoldDB" id="A0A4S3TLK7"/>
<evidence type="ECO:0000259" key="1">
    <source>
        <dbReference type="Pfam" id="PF05161"/>
    </source>
</evidence>
<dbReference type="Gene3D" id="3.40.50.10180">
    <property type="entry name" value="Glycerate kinase, MOFRL-like N-terminal domain"/>
    <property type="match status" value="1"/>
</dbReference>
<dbReference type="GO" id="GO:0005737">
    <property type="term" value="C:cytoplasm"/>
    <property type="evidence" value="ECO:0007669"/>
    <property type="project" value="TreeGrafter"/>
</dbReference>
<proteinExistence type="predicted"/>
<evidence type="ECO:0000313" key="3">
    <source>
        <dbReference type="EMBL" id="THE64113.1"/>
    </source>
</evidence>
<feature type="domain" description="MOFRL-associated" evidence="2">
    <location>
        <begin position="22"/>
        <end position="258"/>
    </location>
</feature>
<dbReference type="InterPro" id="IPR025286">
    <property type="entry name" value="MOFRL_assoc_dom"/>
</dbReference>
<dbReference type="InterPro" id="IPR039760">
    <property type="entry name" value="MOFRL_protein"/>
</dbReference>
<dbReference type="InterPro" id="IPR037035">
    <property type="entry name" value="GK-like_C_sf"/>
</dbReference>
<evidence type="ECO:0000259" key="2">
    <source>
        <dbReference type="Pfam" id="PF13660"/>
    </source>
</evidence>
<name>A0A4S3TLK7_9EURY</name>
<comment type="caution">
    <text evidence="3">The sequence shown here is derived from an EMBL/GenBank/DDBJ whole genome shotgun (WGS) entry which is preliminary data.</text>
</comment>
<dbReference type="Pfam" id="PF13660">
    <property type="entry name" value="DUF4147"/>
    <property type="match status" value="1"/>
</dbReference>
<feature type="domain" description="MOFRL" evidence="1">
    <location>
        <begin position="343"/>
        <end position="442"/>
    </location>
</feature>
<dbReference type="PANTHER" id="PTHR12227">
    <property type="entry name" value="GLYCERATE KINASE"/>
    <property type="match status" value="1"/>
</dbReference>
<dbReference type="EMBL" id="RBZW01000042">
    <property type="protein sequence ID" value="THE64113.1"/>
    <property type="molecule type" value="Genomic_DNA"/>
</dbReference>
<dbReference type="Pfam" id="PF05161">
    <property type="entry name" value="MOFRL"/>
    <property type="match status" value="1"/>
</dbReference>
<organism evidence="3 4">
    <name type="scientific">Salinadaptatus halalkaliphilus</name>
    <dbReference type="NCBI Taxonomy" id="2419781"/>
    <lineage>
        <taxon>Archaea</taxon>
        <taxon>Methanobacteriati</taxon>
        <taxon>Methanobacteriota</taxon>
        <taxon>Stenosarchaea group</taxon>
        <taxon>Halobacteria</taxon>
        <taxon>Halobacteriales</taxon>
        <taxon>Natrialbaceae</taxon>
        <taxon>Salinadaptatus</taxon>
    </lineage>
</organism>
<keyword evidence="4" id="KW-1185">Reference proteome</keyword>
<accession>A0A4S3TLK7</accession>
<gene>
    <name evidence="3" type="ORF">D8Y22_14465</name>
</gene>
<reference evidence="3 4" key="1">
    <citation type="submission" date="2018-10" db="EMBL/GenBank/DDBJ databases">
        <title>Natronolimnobius sp. XQ-INN 246 isolated from Inner Mongolia Autonomous Region of China.</title>
        <authorList>
            <person name="Xue Q."/>
        </authorList>
    </citation>
    <scope>NUCLEOTIDE SEQUENCE [LARGE SCALE GENOMIC DNA]</scope>
    <source>
        <strain evidence="3 4">XQ-INN 246</strain>
    </source>
</reference>
<dbReference type="PANTHER" id="PTHR12227:SF0">
    <property type="entry name" value="GLYCERATE KINASE"/>
    <property type="match status" value="1"/>
</dbReference>
<dbReference type="InterPro" id="IPR038614">
    <property type="entry name" value="GK_N_sf"/>
</dbReference>
<protein>
    <submittedName>
        <fullName evidence="3">DUF4147 domain-containing protein</fullName>
    </submittedName>
</protein>
<dbReference type="Proteomes" id="UP000318864">
    <property type="component" value="Unassembled WGS sequence"/>
</dbReference>
<sequence>MVDIRRPRDGSVSWTPAHETAVEALRSGIEAAHPATRVAETLSLQAEQLSVEGVDGTTASYDLETYDDIVIVGGGNAAGAFAAALEDRLDDRLTDGVVVTDAPEPTTTVDVLTGDHPLPSPEGVHNSARVLERADRAGENDLLLTVITGGASALLAAPAGQLSLSALRNLTEQLLACGASIEEINAVRKHCSAIKGGQLARAGAPATVVTLVLSDVIGDDPSTIGSGPTAPDPTTYADAIAVLDRYEIDVPAAVRNHLSAGNDGDRPETPTATEPAFRNVATHLLGTNRTALETASAVATERGYTPLILSSRVRGEAREAALTHVAIAEECHETGTPIEPPAVLLSGGETTVTLSDRSGRGGPNQEFVTSGSLALEIEDVVIASIDTDGIDGATDAAGAIADGTTVLAADGRRALECHDVYPLLDAHGALLETGPTGTNVNDLRVLVIDS</sequence>